<name>A0ABV9UWU1_9ACTN</name>
<dbReference type="RefSeq" id="WP_344375109.1">
    <property type="nucleotide sequence ID" value="NZ_BAAASQ010000009.1"/>
</dbReference>
<keyword evidence="2" id="KW-1185">Reference proteome</keyword>
<sequence length="492" mass="54893">MAQHARQELTEQREEWFREMQEGLLQQVRACSALDPEHLREDLGSPRLIGTLLVVRIAVLHARGMAEPDICSELAKSAAFSAPTPTSEALTALVREVRFSIEFNGLACSVALGGLGLQPWSPESTYMLLLEYWAAQRGRTVTRSRVEQELHELWDTNDQRVLAALSALPAYPLEGYPDLWKRLKAEPDFRVGNAAAMALGKHSGADRDEERWHNTRTWSILKAGHLVTVGRDLVCCQAARHWLGRYMDKAPDGDEFRGVLGRAGEVIQEQLDHIVLAVEGMSAIEYELLRDRDADEHFQDSCLATFQEQLLGRHSEFALLDKHETTHGTWGPLPWWAVALHNDRERRAAEELLVRGGLQLRIEARDPSADELVIICEEPGLGPSGLSALLRFDLGSAVHCCELLLLARREQVGLDFVTEHIDEWDDRELNLVGSLSLSIGEEISGLLASVATRSLRRLVPGTSGAPHYNEGLPLLERLLKTSQPTAACRYLP</sequence>
<reference evidence="2" key="1">
    <citation type="journal article" date="2019" name="Int. J. Syst. Evol. Microbiol.">
        <title>The Global Catalogue of Microorganisms (GCM) 10K type strain sequencing project: providing services to taxonomists for standard genome sequencing and annotation.</title>
        <authorList>
            <consortium name="The Broad Institute Genomics Platform"/>
            <consortium name="The Broad Institute Genome Sequencing Center for Infectious Disease"/>
            <person name="Wu L."/>
            <person name="Ma J."/>
        </authorList>
    </citation>
    <scope>NUCLEOTIDE SEQUENCE [LARGE SCALE GENOMIC DNA]</scope>
    <source>
        <strain evidence="2">CCM 7224</strain>
    </source>
</reference>
<gene>
    <name evidence="1" type="ORF">ACFPFX_35960</name>
</gene>
<evidence type="ECO:0000313" key="2">
    <source>
        <dbReference type="Proteomes" id="UP001595834"/>
    </source>
</evidence>
<proteinExistence type="predicted"/>
<dbReference type="Proteomes" id="UP001595834">
    <property type="component" value="Unassembled WGS sequence"/>
</dbReference>
<protein>
    <submittedName>
        <fullName evidence="1">Uncharacterized protein</fullName>
    </submittedName>
</protein>
<organism evidence="1 2">
    <name type="scientific">Streptomyces mauvecolor</name>
    <dbReference type="NCBI Taxonomy" id="58345"/>
    <lineage>
        <taxon>Bacteria</taxon>
        <taxon>Bacillati</taxon>
        <taxon>Actinomycetota</taxon>
        <taxon>Actinomycetes</taxon>
        <taxon>Kitasatosporales</taxon>
        <taxon>Streptomycetaceae</taxon>
        <taxon>Streptomyces</taxon>
    </lineage>
</organism>
<accession>A0ABV9UWU1</accession>
<dbReference type="EMBL" id="JBHSIZ010000054">
    <property type="protein sequence ID" value="MFC4961691.1"/>
    <property type="molecule type" value="Genomic_DNA"/>
</dbReference>
<comment type="caution">
    <text evidence="1">The sequence shown here is derived from an EMBL/GenBank/DDBJ whole genome shotgun (WGS) entry which is preliminary data.</text>
</comment>
<evidence type="ECO:0000313" key="1">
    <source>
        <dbReference type="EMBL" id="MFC4961691.1"/>
    </source>
</evidence>